<dbReference type="AlphaFoldDB" id="A0AA37J0V6"/>
<evidence type="ECO:0000256" key="2">
    <source>
        <dbReference type="ARBA" id="ARBA00022679"/>
    </source>
</evidence>
<accession>A0AA37J0V6</accession>
<reference evidence="5" key="1">
    <citation type="journal article" date="2022" name="Int. J. Syst. Evol. Microbiol.">
        <title>Genome-based, phenotypic and chemotaxonomic classification of Faecalibacterium strains: proposal of three novel species Faecalibacterium duncaniae sp. nov., Faecalibacterium hattorii sp. nov. and Faecalibacterium gallinarum sp. nov. .</title>
        <authorList>
            <person name="Sakamoto M."/>
            <person name="Sakurai N."/>
            <person name="Tanno H."/>
            <person name="Iino T."/>
            <person name="Ohkuma M."/>
            <person name="Endo A."/>
        </authorList>
    </citation>
    <scope>NUCLEOTIDE SEQUENCE</scope>
    <source>
        <strain evidence="5">JCM 17207</strain>
    </source>
</reference>
<dbReference type="SUPFAM" id="SSF53756">
    <property type="entry name" value="UDP-Glycosyltransferase/glycogen phosphorylase"/>
    <property type="match status" value="1"/>
</dbReference>
<keyword evidence="1" id="KW-0328">Glycosyltransferase</keyword>
<proteinExistence type="predicted"/>
<name>A0AA37J0V6_9FIRM</name>
<organism evidence="5 6">
    <name type="scientific">Faecalibacterium gallinarum</name>
    <dbReference type="NCBI Taxonomy" id="2903556"/>
    <lineage>
        <taxon>Bacteria</taxon>
        <taxon>Bacillati</taxon>
        <taxon>Bacillota</taxon>
        <taxon>Clostridia</taxon>
        <taxon>Eubacteriales</taxon>
        <taxon>Oscillospiraceae</taxon>
        <taxon>Faecalibacterium</taxon>
    </lineage>
</organism>
<evidence type="ECO:0000313" key="5">
    <source>
        <dbReference type="EMBL" id="GJN65479.1"/>
    </source>
</evidence>
<dbReference type="InterPro" id="IPR001296">
    <property type="entry name" value="Glyco_trans_1"/>
</dbReference>
<dbReference type="InterPro" id="IPR028098">
    <property type="entry name" value="Glyco_trans_4-like_N"/>
</dbReference>
<feature type="domain" description="Glycosyl transferase family 1" evidence="3">
    <location>
        <begin position="189"/>
        <end position="348"/>
    </location>
</feature>
<evidence type="ECO:0000256" key="1">
    <source>
        <dbReference type="ARBA" id="ARBA00022676"/>
    </source>
</evidence>
<keyword evidence="2 5" id="KW-0808">Transferase</keyword>
<dbReference type="PANTHER" id="PTHR12526:SF629">
    <property type="entry name" value="TEICHURONIC ACID BIOSYNTHESIS GLYCOSYLTRANSFERASE TUAH-RELATED"/>
    <property type="match status" value="1"/>
</dbReference>
<dbReference type="Pfam" id="PF13439">
    <property type="entry name" value="Glyco_transf_4"/>
    <property type="match status" value="1"/>
</dbReference>
<keyword evidence="6" id="KW-1185">Reference proteome</keyword>
<sequence>MRKIKLAYVVTNCKKTGPIQQTLNLLRYLDRGAFEPFLVTLWPEEPDNTLLEEYRALGVPIFSAGLSRAQSILQGRRAVGRILRQLGPDIVHAVGMPPYRMTLGWRQGMHLTTLRNDCPADYPDQYGRWIGPALARLDLRLIRHQAARGEPFVVCSESLRQIYRTRCGLDFPCICNGVELGLWPEAGPDRTALRARLGLPKEKVLFVYGGGFIQRKNQQEAIEGFLKMEGRAEAALVLLGDGPDLEPLRRTFGEAEGVLFPGRVTNVSDYLRASDIYLTTSRSEGLPNGVLEAMACGLPVLASDIPQHREALAPDPGCGWLYPLGRPDQLAAAMDRVLRADQAERGRRAGQVARTCFSAQRMSREYQALYRKLIPKNPSERSRE</sequence>
<dbReference type="Pfam" id="PF00534">
    <property type="entry name" value="Glycos_transf_1"/>
    <property type="match status" value="1"/>
</dbReference>
<dbReference type="PANTHER" id="PTHR12526">
    <property type="entry name" value="GLYCOSYLTRANSFERASE"/>
    <property type="match status" value="1"/>
</dbReference>
<gene>
    <name evidence="5" type="ORF">JCM17207_21040</name>
</gene>
<dbReference type="Gene3D" id="3.40.50.2000">
    <property type="entry name" value="Glycogen Phosphorylase B"/>
    <property type="match status" value="2"/>
</dbReference>
<evidence type="ECO:0000313" key="6">
    <source>
        <dbReference type="Proteomes" id="UP001055185"/>
    </source>
</evidence>
<protein>
    <submittedName>
        <fullName evidence="5">Glycosyl transferase</fullName>
    </submittedName>
</protein>
<dbReference type="EMBL" id="BQKV01000098">
    <property type="protein sequence ID" value="GJN65479.1"/>
    <property type="molecule type" value="Genomic_DNA"/>
</dbReference>
<dbReference type="RefSeq" id="WP_238317695.1">
    <property type="nucleotide sequence ID" value="NZ_BQKV01000098.1"/>
</dbReference>
<dbReference type="GO" id="GO:0016757">
    <property type="term" value="F:glycosyltransferase activity"/>
    <property type="evidence" value="ECO:0007669"/>
    <property type="project" value="UniProtKB-KW"/>
</dbReference>
<evidence type="ECO:0000259" key="3">
    <source>
        <dbReference type="Pfam" id="PF00534"/>
    </source>
</evidence>
<evidence type="ECO:0000259" key="4">
    <source>
        <dbReference type="Pfam" id="PF13439"/>
    </source>
</evidence>
<feature type="domain" description="Glycosyltransferase subfamily 4-like N-terminal" evidence="4">
    <location>
        <begin position="22"/>
        <end position="180"/>
    </location>
</feature>
<comment type="caution">
    <text evidence="5">The sequence shown here is derived from an EMBL/GenBank/DDBJ whole genome shotgun (WGS) entry which is preliminary data.</text>
</comment>
<dbReference type="Proteomes" id="UP001055185">
    <property type="component" value="Unassembled WGS sequence"/>
</dbReference>